<evidence type="ECO:0000313" key="1">
    <source>
        <dbReference type="EMBL" id="PPQ86920.1"/>
    </source>
</evidence>
<sequence length="313" mass="33675">MIARLHNNKANKVAFTSASVQCHSSSTSSRLSSIRRPQINRRRRASLFKLARYCPATLAIPTAAATMKVKPAPAPTSRINLPARLTRPAFKEIDAAALRKACPELGDMPLSYTREGLKHMSTHMYAGVQGAVPQHSKSQLPHELQVMLSDPISHGSICPTHILAITSSAPLKAGTPRKVALFAAHQLVLSANCSRLPVFPSSATAVPMPRSSGTASNEVTMPVVRLALPAPDHFAPLMWYLYMKNPVALRRALLPTNWSADVASVMGRVRAVHGIWANACALGVVDAPLYDALEEAWQHILRALALATAAPSS</sequence>
<reference evidence="1 2" key="1">
    <citation type="journal article" date="2018" name="Evol. Lett.">
        <title>Horizontal gene cluster transfer increased hallucinogenic mushroom diversity.</title>
        <authorList>
            <person name="Reynolds H.T."/>
            <person name="Vijayakumar V."/>
            <person name="Gluck-Thaler E."/>
            <person name="Korotkin H.B."/>
            <person name="Matheny P.B."/>
            <person name="Slot J.C."/>
        </authorList>
    </citation>
    <scope>NUCLEOTIDE SEQUENCE [LARGE SCALE GENOMIC DNA]</scope>
    <source>
        <strain evidence="1 2">2631</strain>
    </source>
</reference>
<dbReference type="EMBL" id="NHYD01002409">
    <property type="protein sequence ID" value="PPQ86920.1"/>
    <property type="molecule type" value="Genomic_DNA"/>
</dbReference>
<dbReference type="AlphaFoldDB" id="A0A409X856"/>
<evidence type="ECO:0000313" key="2">
    <source>
        <dbReference type="Proteomes" id="UP000283269"/>
    </source>
</evidence>
<dbReference type="OrthoDB" id="2570975at2759"/>
<organism evidence="1 2">
    <name type="scientific">Psilocybe cyanescens</name>
    <dbReference type="NCBI Taxonomy" id="93625"/>
    <lineage>
        <taxon>Eukaryota</taxon>
        <taxon>Fungi</taxon>
        <taxon>Dikarya</taxon>
        <taxon>Basidiomycota</taxon>
        <taxon>Agaricomycotina</taxon>
        <taxon>Agaricomycetes</taxon>
        <taxon>Agaricomycetidae</taxon>
        <taxon>Agaricales</taxon>
        <taxon>Agaricineae</taxon>
        <taxon>Strophariaceae</taxon>
        <taxon>Psilocybe</taxon>
    </lineage>
</organism>
<comment type="caution">
    <text evidence="1">The sequence shown here is derived from an EMBL/GenBank/DDBJ whole genome shotgun (WGS) entry which is preliminary data.</text>
</comment>
<accession>A0A409X856</accession>
<dbReference type="Proteomes" id="UP000283269">
    <property type="component" value="Unassembled WGS sequence"/>
</dbReference>
<proteinExistence type="predicted"/>
<dbReference type="InParanoid" id="A0A409X856"/>
<evidence type="ECO:0008006" key="3">
    <source>
        <dbReference type="Google" id="ProtNLM"/>
    </source>
</evidence>
<name>A0A409X856_PSICY</name>
<protein>
    <recommendedName>
        <fullName evidence="3">Clp1-like protein</fullName>
    </recommendedName>
</protein>
<gene>
    <name evidence="1" type="ORF">CVT25_009806</name>
</gene>
<keyword evidence="2" id="KW-1185">Reference proteome</keyword>